<proteinExistence type="predicted"/>
<comment type="caution">
    <text evidence="1">The sequence shown here is derived from an EMBL/GenBank/DDBJ whole genome shotgun (WGS) entry which is preliminary data.</text>
</comment>
<evidence type="ECO:0000313" key="1">
    <source>
        <dbReference type="EMBL" id="EGU77057.1"/>
    </source>
</evidence>
<dbReference type="AlphaFoldDB" id="F9G1A8"/>
<accession>F9G1A8</accession>
<name>F9G1A8_FUSOF</name>
<sequence length="48" mass="5142">MLAATIDETPVNTHTTGDGQIAGSMRCSKEDCNNWAEANSRFCTAHKG</sequence>
<reference evidence="1" key="1">
    <citation type="journal article" date="2012" name="Mol. Plant Microbe Interact.">
        <title>A highly conserved effector in Fusarium oxysporum is required for full virulence on Arabidopsis.</title>
        <authorList>
            <person name="Thatcher L.F."/>
            <person name="Gardiner D.M."/>
            <person name="Kazan K."/>
            <person name="Manners J."/>
        </authorList>
    </citation>
    <scope>NUCLEOTIDE SEQUENCE [LARGE SCALE GENOMIC DNA]</scope>
    <source>
        <strain evidence="1">Fo5176</strain>
    </source>
</reference>
<protein>
    <submittedName>
        <fullName evidence="1">Uncharacterized protein</fullName>
    </submittedName>
</protein>
<organism evidence="1">
    <name type="scientific">Fusarium oxysporum (strain Fo5176)</name>
    <name type="common">Fusarium vascular wilt</name>
    <dbReference type="NCBI Taxonomy" id="660025"/>
    <lineage>
        <taxon>Eukaryota</taxon>
        <taxon>Fungi</taxon>
        <taxon>Dikarya</taxon>
        <taxon>Ascomycota</taxon>
        <taxon>Pezizomycotina</taxon>
        <taxon>Sordariomycetes</taxon>
        <taxon>Hypocreomycetidae</taxon>
        <taxon>Hypocreales</taxon>
        <taxon>Nectriaceae</taxon>
        <taxon>Fusarium</taxon>
        <taxon>Fusarium oxysporum species complex</taxon>
    </lineage>
</organism>
<gene>
    <name evidence="1" type="ORF">FOXB_12440</name>
</gene>
<dbReference type="EMBL" id="AFQF01003070">
    <property type="protein sequence ID" value="EGU77057.1"/>
    <property type="molecule type" value="Genomic_DNA"/>
</dbReference>